<dbReference type="EnsemblMetazoa" id="CLYHEMT020506.1">
    <property type="protein sequence ID" value="CLYHEMP020506.1"/>
    <property type="gene ID" value="CLYHEMG020506"/>
</dbReference>
<dbReference type="PANTHER" id="PTHR45916">
    <property type="entry name" value="STRUCTURAL MAINTENANCE OF CHROMOSOMES PROTEIN 5"/>
    <property type="match status" value="1"/>
</dbReference>
<comment type="similarity">
    <text evidence="1">Belongs to the SMC family. SMC5 subfamily.</text>
</comment>
<sequence>MAEKRKFNEEDMDGKIVRIKLKDFLTYDDCEFKPGEKLNVILGPNGTGKSSIVCAICLGLGGRTNLLGRAKLLSDYVKHRKKEATIEIELFKKNESNLIVRRTFNTQSTNSKFEINGRVVTESAVINTVKKMNIQMDNLCQFLPQDRVIEFAKMNARELLVATEKAVGPDGMHADHVKLIDLRKKSGELESMIDGRKTYKEQIETSNQRLERDVKRYKEREKHQEKIQILKKKRPWVLYEEARKETIAAKDAKKVVEKKIKDMRKKHSPLKEKIDKAKVALKKAEDEIKVLSAEMNKTGQDMKKIDDKLEKQNDRIAEARQDFTSVQQDEQERHKKISQLEKQIESLQREYEEAPDPEAMKPRITEIHNEVKAIQHQLNELNRQKTEILSDNTNLKLQITALKRRLAEVDNVDHQKLETLRRVDSDTYNAVLWLRQNKQMFSGTVYEPIMTQINMHDMKNAFYLENAISFRDMKAFVCQNREDQKLLSNQ</sequence>
<dbReference type="AlphaFoldDB" id="A0A7M5XAT1"/>
<feature type="coiled-coil region" evidence="4">
    <location>
        <begin position="267"/>
        <end position="412"/>
    </location>
</feature>
<evidence type="ECO:0000256" key="4">
    <source>
        <dbReference type="SAM" id="Coils"/>
    </source>
</evidence>
<keyword evidence="7" id="KW-1185">Reference proteome</keyword>
<dbReference type="GO" id="GO:0005634">
    <property type="term" value="C:nucleus"/>
    <property type="evidence" value="ECO:0007669"/>
    <property type="project" value="TreeGrafter"/>
</dbReference>
<evidence type="ECO:0000259" key="5">
    <source>
        <dbReference type="Pfam" id="PF13476"/>
    </source>
</evidence>
<evidence type="ECO:0000256" key="1">
    <source>
        <dbReference type="ARBA" id="ARBA00010171"/>
    </source>
</evidence>
<keyword evidence="3 4" id="KW-0175">Coiled coil</keyword>
<dbReference type="Proteomes" id="UP000594262">
    <property type="component" value="Unplaced"/>
</dbReference>
<dbReference type="GO" id="GO:0016887">
    <property type="term" value="F:ATP hydrolysis activity"/>
    <property type="evidence" value="ECO:0007669"/>
    <property type="project" value="InterPro"/>
</dbReference>
<evidence type="ECO:0000313" key="6">
    <source>
        <dbReference type="EnsemblMetazoa" id="CLYHEMP020506.1"/>
    </source>
</evidence>
<dbReference type="GO" id="GO:0000724">
    <property type="term" value="P:double-strand break repair via homologous recombination"/>
    <property type="evidence" value="ECO:0007669"/>
    <property type="project" value="TreeGrafter"/>
</dbReference>
<dbReference type="PANTHER" id="PTHR45916:SF1">
    <property type="entry name" value="STRUCTURAL MAINTENANCE OF CHROMOSOMES PROTEIN 5"/>
    <property type="match status" value="1"/>
</dbReference>
<dbReference type="Pfam" id="PF13476">
    <property type="entry name" value="AAA_23"/>
    <property type="match status" value="1"/>
</dbReference>
<dbReference type="InterPro" id="IPR038729">
    <property type="entry name" value="Rad50/SbcC_AAA"/>
</dbReference>
<accession>A0A7M5XAT1</accession>
<organism evidence="6 7">
    <name type="scientific">Clytia hemisphaerica</name>
    <dbReference type="NCBI Taxonomy" id="252671"/>
    <lineage>
        <taxon>Eukaryota</taxon>
        <taxon>Metazoa</taxon>
        <taxon>Cnidaria</taxon>
        <taxon>Hydrozoa</taxon>
        <taxon>Hydroidolina</taxon>
        <taxon>Leptothecata</taxon>
        <taxon>Obeliida</taxon>
        <taxon>Clytiidae</taxon>
        <taxon>Clytia</taxon>
    </lineage>
</organism>
<reference evidence="6" key="1">
    <citation type="submission" date="2021-01" db="UniProtKB">
        <authorList>
            <consortium name="EnsemblMetazoa"/>
        </authorList>
    </citation>
    <scope>IDENTIFICATION</scope>
</reference>
<evidence type="ECO:0000313" key="7">
    <source>
        <dbReference type="Proteomes" id="UP000594262"/>
    </source>
</evidence>
<proteinExistence type="inferred from homology"/>
<dbReference type="Gene3D" id="1.10.287.1490">
    <property type="match status" value="1"/>
</dbReference>
<dbReference type="InterPro" id="IPR027417">
    <property type="entry name" value="P-loop_NTPase"/>
</dbReference>
<name>A0A7M5XAT1_9CNID</name>
<dbReference type="SUPFAM" id="SSF52540">
    <property type="entry name" value="P-loop containing nucleoside triphosphate hydrolases"/>
    <property type="match status" value="1"/>
</dbReference>
<dbReference type="Gene3D" id="3.40.50.300">
    <property type="entry name" value="P-loop containing nucleotide triphosphate hydrolases"/>
    <property type="match status" value="1"/>
</dbReference>
<evidence type="ECO:0000256" key="3">
    <source>
        <dbReference type="ARBA" id="ARBA00023054"/>
    </source>
</evidence>
<feature type="coiled-coil region" evidence="4">
    <location>
        <begin position="200"/>
        <end position="227"/>
    </location>
</feature>
<protein>
    <recommendedName>
        <fullName evidence="2">Structural maintenance of chromosomes protein 5</fullName>
    </recommendedName>
</protein>
<dbReference type="GO" id="GO:0003697">
    <property type="term" value="F:single-stranded DNA binding"/>
    <property type="evidence" value="ECO:0007669"/>
    <property type="project" value="TreeGrafter"/>
</dbReference>
<dbReference type="GO" id="GO:0030915">
    <property type="term" value="C:Smc5-Smc6 complex"/>
    <property type="evidence" value="ECO:0007669"/>
    <property type="project" value="TreeGrafter"/>
</dbReference>
<dbReference type="OrthoDB" id="10254973at2759"/>
<feature type="domain" description="Rad50/SbcC-type AAA" evidence="5">
    <location>
        <begin position="18"/>
        <end position="232"/>
    </location>
</feature>
<evidence type="ECO:0000256" key="2">
    <source>
        <dbReference type="ARBA" id="ARBA00018687"/>
    </source>
</evidence>